<dbReference type="AlphaFoldDB" id="A0A2H9VPQ7"/>
<feature type="region of interest" description="Disordered" evidence="1">
    <location>
        <begin position="84"/>
        <end position="106"/>
    </location>
</feature>
<proteinExistence type="predicted"/>
<dbReference type="Proteomes" id="UP000242687">
    <property type="component" value="Unassembled WGS sequence"/>
</dbReference>
<name>A0A2H9VPQ7_9SPHI</name>
<evidence type="ECO:0000313" key="4">
    <source>
        <dbReference type="Proteomes" id="UP000242687"/>
    </source>
</evidence>
<reference evidence="3 4" key="1">
    <citation type="submission" date="2017-11" db="EMBL/GenBank/DDBJ databases">
        <title>Genomic Encyclopedia of Archaeal and Bacterial Type Strains, Phase II (KMG-II): From Individual Species to Whole Genera.</title>
        <authorList>
            <person name="Goeker M."/>
        </authorList>
    </citation>
    <scope>NUCLEOTIDE SEQUENCE [LARGE SCALE GENOMIC DNA]</scope>
    <source>
        <strain evidence="3 4">DSM 28175</strain>
    </source>
</reference>
<accession>A0A2H9VPQ7</accession>
<keyword evidence="2" id="KW-0732">Signal</keyword>
<feature type="chain" id="PRO_5014142841" description="DUF4148 domain-containing protein" evidence="2">
    <location>
        <begin position="20"/>
        <end position="106"/>
    </location>
</feature>
<evidence type="ECO:0008006" key="5">
    <source>
        <dbReference type="Google" id="ProtNLM"/>
    </source>
</evidence>
<protein>
    <recommendedName>
        <fullName evidence="5">DUF4148 domain-containing protein</fullName>
    </recommendedName>
</protein>
<dbReference type="EMBL" id="PGFJ01000002">
    <property type="protein sequence ID" value="PJJ80292.1"/>
    <property type="molecule type" value="Genomic_DNA"/>
</dbReference>
<gene>
    <name evidence="3" type="ORF">CLV57_3442</name>
</gene>
<organism evidence="3 4">
    <name type="scientific">Mucilaginibacter auburnensis</name>
    <dbReference type="NCBI Taxonomy" id="1457233"/>
    <lineage>
        <taxon>Bacteria</taxon>
        <taxon>Pseudomonadati</taxon>
        <taxon>Bacteroidota</taxon>
        <taxon>Sphingobacteriia</taxon>
        <taxon>Sphingobacteriales</taxon>
        <taxon>Sphingobacteriaceae</taxon>
        <taxon>Mucilaginibacter</taxon>
    </lineage>
</organism>
<evidence type="ECO:0000256" key="2">
    <source>
        <dbReference type="SAM" id="SignalP"/>
    </source>
</evidence>
<evidence type="ECO:0000313" key="3">
    <source>
        <dbReference type="EMBL" id="PJJ80292.1"/>
    </source>
</evidence>
<feature type="signal peptide" evidence="2">
    <location>
        <begin position="1"/>
        <end position="19"/>
    </location>
</feature>
<keyword evidence="4" id="KW-1185">Reference proteome</keyword>
<evidence type="ECO:0000256" key="1">
    <source>
        <dbReference type="SAM" id="MobiDB-lite"/>
    </source>
</evidence>
<sequence length="106" mass="11839">MKAAIVILGLFIVSTSAVAQDKSPVKQSDLKGPEYKNYKVWMHKLEPTVIQSAATAETLQGPEYKNRQPARQVSNVEQALVSTVGSEQQKLKGPEYKNFNHARRLK</sequence>
<comment type="caution">
    <text evidence="3">The sequence shown here is derived from an EMBL/GenBank/DDBJ whole genome shotgun (WGS) entry which is preliminary data.</text>
</comment>